<dbReference type="RefSeq" id="WP_065974126.1">
    <property type="nucleotide sequence ID" value="NZ_LWRY01000152.1"/>
</dbReference>
<comment type="caution">
    <text evidence="2">The sequence shown here is derived from an EMBL/GenBank/DDBJ whole genome shotgun (WGS) entry which is preliminary data.</text>
</comment>
<accession>A0A1C2J857</accession>
<name>A0A1C2J857_ACITH</name>
<evidence type="ECO:0000313" key="2">
    <source>
        <dbReference type="EMBL" id="OCX70920.1"/>
    </source>
</evidence>
<protein>
    <submittedName>
        <fullName evidence="2">Uncharacterized protein</fullName>
    </submittedName>
</protein>
<keyword evidence="3" id="KW-1185">Reference proteome</keyword>
<organism evidence="2 3">
    <name type="scientific">Acidithiobacillus thiooxidans</name>
    <name type="common">Thiobacillus thiooxidans</name>
    <dbReference type="NCBI Taxonomy" id="930"/>
    <lineage>
        <taxon>Bacteria</taxon>
        <taxon>Pseudomonadati</taxon>
        <taxon>Pseudomonadota</taxon>
        <taxon>Acidithiobacillia</taxon>
        <taxon>Acidithiobacillales</taxon>
        <taxon>Acidithiobacillaceae</taxon>
        <taxon>Acidithiobacillus</taxon>
    </lineage>
</organism>
<dbReference type="Proteomes" id="UP000095008">
    <property type="component" value="Unassembled WGS sequence"/>
</dbReference>
<feature type="region of interest" description="Disordered" evidence="1">
    <location>
        <begin position="35"/>
        <end position="67"/>
    </location>
</feature>
<dbReference type="OrthoDB" id="9977076at2"/>
<dbReference type="EMBL" id="LWRY01000152">
    <property type="protein sequence ID" value="OCX70920.1"/>
    <property type="molecule type" value="Genomic_DNA"/>
</dbReference>
<gene>
    <name evidence="2" type="ORF">A6M23_13270</name>
</gene>
<evidence type="ECO:0000256" key="1">
    <source>
        <dbReference type="SAM" id="MobiDB-lite"/>
    </source>
</evidence>
<dbReference type="AlphaFoldDB" id="A0A1C2J857"/>
<sequence length="160" mass="16870">MFYFHDPLMDTVPVQPTPPAIVRIAEVPASPPALPKGWQWAKSSPPAVSVRKEGNPDHSPVANAPTPSAIVATSSVCNPATPPAQETPASAPLVVSVPVASAALPTWSIVSWKNLGPRSITGTKEEAVSLIENRLSMAGIHRLDIHVYAAIHVIVALERS</sequence>
<evidence type="ECO:0000313" key="3">
    <source>
        <dbReference type="Proteomes" id="UP000095008"/>
    </source>
</evidence>
<reference evidence="2" key="1">
    <citation type="journal article" date="2016" name="Int. J. Mol. Sci.">
        <title>Comparative genomics of the extreme acidophile Acidithiobacillus thiooxidans reveals intraspecific divergence and niche adaptation.</title>
        <authorList>
            <person name="Zhang X."/>
            <person name="Feng X."/>
            <person name="Tao J."/>
            <person name="Ma L."/>
            <person name="Xiao Y."/>
            <person name="Liang Y."/>
            <person name="Liu X."/>
            <person name="Yin H."/>
        </authorList>
    </citation>
    <scope>NUCLEOTIDE SEQUENCE [LARGE SCALE GENOMIC DNA]</scope>
    <source>
        <strain evidence="2">DXS-W</strain>
    </source>
</reference>
<proteinExistence type="predicted"/>